<dbReference type="PANTHER" id="PTHR11142:SF0">
    <property type="entry name" value="TRNA PSEUDOURIDINE SYNTHASE-LIKE 1"/>
    <property type="match status" value="1"/>
</dbReference>
<evidence type="ECO:0000256" key="2">
    <source>
        <dbReference type="ARBA" id="ARBA00022694"/>
    </source>
</evidence>
<keyword evidence="2 4" id="KW-0819">tRNA processing</keyword>
<reference evidence="9 10" key="1">
    <citation type="submission" date="2020-04" db="EMBL/GenBank/DDBJ databases">
        <title>Luteolibacter sp. G-1-1-1 isolated from soil.</title>
        <authorList>
            <person name="Dahal R.H."/>
        </authorList>
    </citation>
    <scope>NUCLEOTIDE SEQUENCE [LARGE SCALE GENOMIC DNA]</scope>
    <source>
        <strain evidence="9 10">G-1-1-1</strain>
    </source>
</reference>
<dbReference type="AlphaFoldDB" id="A0A858RDN9"/>
<evidence type="ECO:0000256" key="5">
    <source>
        <dbReference type="PIRSR" id="PIRSR001430-1"/>
    </source>
</evidence>
<protein>
    <recommendedName>
        <fullName evidence="4">tRNA pseudouridine synthase A</fullName>
        <ecNumber evidence="4">5.4.99.12</ecNumber>
    </recommendedName>
    <alternativeName>
        <fullName evidence="4">tRNA pseudouridine(38-40) synthase</fullName>
    </alternativeName>
    <alternativeName>
        <fullName evidence="4">tRNA pseudouridylate synthase I</fullName>
    </alternativeName>
    <alternativeName>
        <fullName evidence="4">tRNA-uridine isomerase I</fullName>
    </alternativeName>
</protein>
<dbReference type="KEGG" id="luo:HHL09_03645"/>
<sequence length="258" mass="28845">MRLKLILAYDGRGIGGWQSQTGGNTIQDLVEAAIAETAKKPIRIHGSGRTDAGVHALAQVAHFDAPEDTNMNPFNWVPALNTKLPGSIRVMFCEEVSRDFHAQYSATGKTYRYDLSTEPVLSPFRFGRAWHLPRQLDPFMLKEVLDLFIGRHDFEAFGARRGYETEETNWVRTISGVTLDPIEWGWRITYTGDGFLYKMVRLLTGTAVQAAQGRLRLDEAAAYLDQPPGLPLGKSPHCAPADGLFLEAVHYGEKLRRV</sequence>
<dbReference type="Gene3D" id="3.30.70.580">
    <property type="entry name" value="Pseudouridine synthase I, catalytic domain, N-terminal subdomain"/>
    <property type="match status" value="1"/>
</dbReference>
<dbReference type="FunFam" id="3.30.70.580:FF:000001">
    <property type="entry name" value="tRNA pseudouridine synthase A"/>
    <property type="match status" value="1"/>
</dbReference>
<organism evidence="9 10">
    <name type="scientific">Luteolibacter luteus</name>
    <dbReference type="NCBI Taxonomy" id="2728835"/>
    <lineage>
        <taxon>Bacteria</taxon>
        <taxon>Pseudomonadati</taxon>
        <taxon>Verrucomicrobiota</taxon>
        <taxon>Verrucomicrobiia</taxon>
        <taxon>Verrucomicrobiales</taxon>
        <taxon>Verrucomicrobiaceae</taxon>
        <taxon>Luteolibacter</taxon>
    </lineage>
</organism>
<dbReference type="SUPFAM" id="SSF55120">
    <property type="entry name" value="Pseudouridine synthase"/>
    <property type="match status" value="1"/>
</dbReference>
<evidence type="ECO:0000256" key="4">
    <source>
        <dbReference type="HAMAP-Rule" id="MF_00171"/>
    </source>
</evidence>
<keyword evidence="3 4" id="KW-0413">Isomerase</keyword>
<dbReference type="CDD" id="cd02570">
    <property type="entry name" value="PseudoU_synth_EcTruA"/>
    <property type="match status" value="1"/>
</dbReference>
<feature type="domain" description="Pseudouridine synthase I TruA alpha/beta" evidence="8">
    <location>
        <begin position="16"/>
        <end position="105"/>
    </location>
</feature>
<dbReference type="InterPro" id="IPR020097">
    <property type="entry name" value="PsdUridine_synth_TruA_a/b_dom"/>
</dbReference>
<dbReference type="PANTHER" id="PTHR11142">
    <property type="entry name" value="PSEUDOURIDYLATE SYNTHASE"/>
    <property type="match status" value="1"/>
</dbReference>
<dbReference type="PIRSF" id="PIRSF001430">
    <property type="entry name" value="tRNA_psdUrid_synth"/>
    <property type="match status" value="1"/>
</dbReference>
<comment type="function">
    <text evidence="4">Formation of pseudouridine at positions 38, 39 and 40 in the anticodon stem and loop of transfer RNAs.</text>
</comment>
<evidence type="ECO:0000259" key="8">
    <source>
        <dbReference type="Pfam" id="PF01416"/>
    </source>
</evidence>
<evidence type="ECO:0000256" key="3">
    <source>
        <dbReference type="ARBA" id="ARBA00023235"/>
    </source>
</evidence>
<feature type="active site" description="Nucleophile" evidence="4 5">
    <location>
        <position position="51"/>
    </location>
</feature>
<name>A0A858RDN9_9BACT</name>
<dbReference type="EC" id="5.4.99.12" evidence="4"/>
<comment type="subunit">
    <text evidence="4">Homodimer.</text>
</comment>
<dbReference type="GO" id="GO:0031119">
    <property type="term" value="P:tRNA pseudouridine synthesis"/>
    <property type="evidence" value="ECO:0007669"/>
    <property type="project" value="UniProtKB-UniRule"/>
</dbReference>
<dbReference type="InterPro" id="IPR020094">
    <property type="entry name" value="TruA/RsuA/RluB/E/F_N"/>
</dbReference>
<evidence type="ECO:0000256" key="7">
    <source>
        <dbReference type="RuleBase" id="RU003792"/>
    </source>
</evidence>
<gene>
    <name evidence="4 9" type="primary">truA</name>
    <name evidence="9" type="ORF">HHL09_03645</name>
</gene>
<dbReference type="NCBIfam" id="TIGR00071">
    <property type="entry name" value="hisT_truA"/>
    <property type="match status" value="1"/>
</dbReference>
<dbReference type="GO" id="GO:0003723">
    <property type="term" value="F:RNA binding"/>
    <property type="evidence" value="ECO:0007669"/>
    <property type="project" value="InterPro"/>
</dbReference>
<dbReference type="EMBL" id="CP051774">
    <property type="protein sequence ID" value="QJE94907.1"/>
    <property type="molecule type" value="Genomic_DNA"/>
</dbReference>
<comment type="similarity">
    <text evidence="1 4 7">Belongs to the tRNA pseudouridine synthase TruA family.</text>
</comment>
<evidence type="ECO:0000313" key="9">
    <source>
        <dbReference type="EMBL" id="QJE94907.1"/>
    </source>
</evidence>
<evidence type="ECO:0000313" key="10">
    <source>
        <dbReference type="Proteomes" id="UP000501812"/>
    </source>
</evidence>
<dbReference type="Proteomes" id="UP000501812">
    <property type="component" value="Chromosome"/>
</dbReference>
<evidence type="ECO:0000256" key="1">
    <source>
        <dbReference type="ARBA" id="ARBA00009375"/>
    </source>
</evidence>
<keyword evidence="10" id="KW-1185">Reference proteome</keyword>
<evidence type="ECO:0000256" key="6">
    <source>
        <dbReference type="PIRSR" id="PIRSR001430-2"/>
    </source>
</evidence>
<dbReference type="RefSeq" id="WP_169453128.1">
    <property type="nucleotide sequence ID" value="NZ_CP051774.1"/>
</dbReference>
<dbReference type="InterPro" id="IPR020103">
    <property type="entry name" value="PsdUridine_synth_cat_dom_sf"/>
</dbReference>
<dbReference type="InterPro" id="IPR001406">
    <property type="entry name" value="PsdUridine_synth_TruA"/>
</dbReference>
<proteinExistence type="inferred from homology"/>
<dbReference type="GO" id="GO:0160147">
    <property type="term" value="F:tRNA pseudouridine(38-40) synthase activity"/>
    <property type="evidence" value="ECO:0007669"/>
    <property type="project" value="UniProtKB-EC"/>
</dbReference>
<dbReference type="Pfam" id="PF01416">
    <property type="entry name" value="PseudoU_synth_1"/>
    <property type="match status" value="2"/>
</dbReference>
<dbReference type="HAMAP" id="MF_00171">
    <property type="entry name" value="TruA"/>
    <property type="match status" value="1"/>
</dbReference>
<comment type="caution">
    <text evidence="4">Lacks conserved residue(s) required for the propagation of feature annotation.</text>
</comment>
<feature type="binding site" evidence="4 6">
    <location>
        <position position="111"/>
    </location>
    <ligand>
        <name>substrate</name>
    </ligand>
</feature>
<feature type="domain" description="Pseudouridine synthase I TruA alpha/beta" evidence="8">
    <location>
        <begin position="147"/>
        <end position="251"/>
    </location>
</feature>
<comment type="catalytic activity">
    <reaction evidence="4 7">
        <text>uridine(38/39/40) in tRNA = pseudouridine(38/39/40) in tRNA</text>
        <dbReference type="Rhea" id="RHEA:22376"/>
        <dbReference type="Rhea" id="RHEA-COMP:10085"/>
        <dbReference type="Rhea" id="RHEA-COMP:10087"/>
        <dbReference type="ChEBI" id="CHEBI:65314"/>
        <dbReference type="ChEBI" id="CHEBI:65315"/>
        <dbReference type="EC" id="5.4.99.12"/>
    </reaction>
</comment>
<accession>A0A858RDN9</accession>
<dbReference type="Gene3D" id="3.30.70.660">
    <property type="entry name" value="Pseudouridine synthase I, catalytic domain, C-terminal subdomain"/>
    <property type="match status" value="1"/>
</dbReference>
<dbReference type="InterPro" id="IPR020095">
    <property type="entry name" value="PsdUridine_synth_TruA_C"/>
</dbReference>